<sequence>MLPNPGIITKCRINLLMRRFWRAIFGAPPLTNSSSFVYGRPLLMLGTLRWARVGMTKSEAAAGVNPTANSSGASCAR</sequence>
<proteinExistence type="predicted"/>
<gene>
    <name evidence="1" type="ORF">AVDCRST_MAG02-498</name>
</gene>
<accession>A0A6J4QTQ6</accession>
<reference evidence="1" key="1">
    <citation type="submission" date="2020-02" db="EMBL/GenBank/DDBJ databases">
        <authorList>
            <person name="Meier V. D."/>
        </authorList>
    </citation>
    <scope>NUCLEOTIDE SEQUENCE</scope>
    <source>
        <strain evidence="1">AVDCRST_MAG02</strain>
    </source>
</reference>
<name>A0A6J4QTQ6_9ACTN</name>
<dbReference type="AlphaFoldDB" id="A0A6J4QTQ6"/>
<dbReference type="EMBL" id="CADCVH010000017">
    <property type="protein sequence ID" value="CAA9447141.1"/>
    <property type="molecule type" value="Genomic_DNA"/>
</dbReference>
<organism evidence="1">
    <name type="scientific">uncultured Rubrobacteraceae bacterium</name>
    <dbReference type="NCBI Taxonomy" id="349277"/>
    <lineage>
        <taxon>Bacteria</taxon>
        <taxon>Bacillati</taxon>
        <taxon>Actinomycetota</taxon>
        <taxon>Rubrobacteria</taxon>
        <taxon>Rubrobacterales</taxon>
        <taxon>Rubrobacteraceae</taxon>
        <taxon>environmental samples</taxon>
    </lineage>
</organism>
<evidence type="ECO:0000313" key="1">
    <source>
        <dbReference type="EMBL" id="CAA9447141.1"/>
    </source>
</evidence>
<protein>
    <submittedName>
        <fullName evidence="1">Uncharacterized protein</fullName>
    </submittedName>
</protein>